<dbReference type="InterPro" id="IPR036852">
    <property type="entry name" value="Peptidase_S8/S53_dom_sf"/>
</dbReference>
<dbReference type="InterPro" id="IPR050131">
    <property type="entry name" value="Peptidase_S8_subtilisin-like"/>
</dbReference>
<keyword evidence="2" id="KW-0645">Protease</keyword>
<dbReference type="GO" id="GO:0006508">
    <property type="term" value="P:proteolysis"/>
    <property type="evidence" value="ECO:0007669"/>
    <property type="project" value="UniProtKB-KW"/>
</dbReference>
<comment type="similarity">
    <text evidence="1 5">Belongs to the peptidase S8 family.</text>
</comment>
<dbReference type="InterPro" id="IPR034073">
    <property type="entry name" value="Subtilisin_DY-like_dom"/>
</dbReference>
<evidence type="ECO:0000313" key="7">
    <source>
        <dbReference type="EMBL" id="MFC5367301.1"/>
    </source>
</evidence>
<dbReference type="AlphaFoldDB" id="A0ABD5RBN0"/>
<keyword evidence="8" id="KW-1185">Reference proteome</keyword>
<dbReference type="RefSeq" id="WP_227229561.1">
    <property type="nucleotide sequence ID" value="NZ_JAJCVJ010000002.1"/>
</dbReference>
<dbReference type="Gene3D" id="3.40.50.200">
    <property type="entry name" value="Peptidase S8/S53 domain"/>
    <property type="match status" value="1"/>
</dbReference>
<dbReference type="PROSITE" id="PS00138">
    <property type="entry name" value="SUBTILASE_SER"/>
    <property type="match status" value="1"/>
</dbReference>
<evidence type="ECO:0000256" key="4">
    <source>
        <dbReference type="ARBA" id="ARBA00022825"/>
    </source>
</evidence>
<dbReference type="EMBL" id="JBHSKX010000002">
    <property type="protein sequence ID" value="MFC5367301.1"/>
    <property type="molecule type" value="Genomic_DNA"/>
</dbReference>
<dbReference type="GO" id="GO:0008236">
    <property type="term" value="F:serine-type peptidase activity"/>
    <property type="evidence" value="ECO:0007669"/>
    <property type="project" value="UniProtKB-KW"/>
</dbReference>
<dbReference type="InterPro" id="IPR015500">
    <property type="entry name" value="Peptidase_S8_subtilisin-rel"/>
</dbReference>
<evidence type="ECO:0000256" key="1">
    <source>
        <dbReference type="ARBA" id="ARBA00011073"/>
    </source>
</evidence>
<dbReference type="Gene3D" id="1.10.150.20">
    <property type="entry name" value="5' to 3' exonuclease, C-terminal subdomain"/>
    <property type="match status" value="1"/>
</dbReference>
<feature type="domain" description="Peptidase S8/S53" evidence="6">
    <location>
        <begin position="195"/>
        <end position="424"/>
    </location>
</feature>
<evidence type="ECO:0000313" key="8">
    <source>
        <dbReference type="Proteomes" id="UP001596201"/>
    </source>
</evidence>
<dbReference type="SUPFAM" id="SSF52743">
    <property type="entry name" value="Subtilisin-like"/>
    <property type="match status" value="1"/>
</dbReference>
<accession>A0ABD5RBN0</accession>
<gene>
    <name evidence="7" type="ORF">ACFPJ5_10140</name>
</gene>
<dbReference type="Pfam" id="PF00082">
    <property type="entry name" value="Peptidase_S8"/>
    <property type="match status" value="1"/>
</dbReference>
<dbReference type="PANTHER" id="PTHR43806:SF11">
    <property type="entry name" value="CEREVISIN-RELATED"/>
    <property type="match status" value="1"/>
</dbReference>
<organism evidence="7 8">
    <name type="scientific">Salinirubrum litoreum</name>
    <dbReference type="NCBI Taxonomy" id="1126234"/>
    <lineage>
        <taxon>Archaea</taxon>
        <taxon>Methanobacteriati</taxon>
        <taxon>Methanobacteriota</taxon>
        <taxon>Stenosarchaea group</taxon>
        <taxon>Halobacteria</taxon>
        <taxon>Halobacteriales</taxon>
        <taxon>Haloferacaceae</taxon>
        <taxon>Salinirubrum</taxon>
    </lineage>
</organism>
<dbReference type="PROSITE" id="PS51892">
    <property type="entry name" value="SUBTILASE"/>
    <property type="match status" value="1"/>
</dbReference>
<keyword evidence="4" id="KW-0720">Serine protease</keyword>
<evidence type="ECO:0000256" key="3">
    <source>
        <dbReference type="ARBA" id="ARBA00022801"/>
    </source>
</evidence>
<dbReference type="PRINTS" id="PR00723">
    <property type="entry name" value="SUBTILISIN"/>
</dbReference>
<protein>
    <submittedName>
        <fullName evidence="7">S8 family serine peptidase</fullName>
    </submittedName>
</protein>
<keyword evidence="3" id="KW-0378">Hydrolase</keyword>
<dbReference type="InterPro" id="IPR000209">
    <property type="entry name" value="Peptidase_S8/S53_dom"/>
</dbReference>
<dbReference type="CDD" id="cd04843">
    <property type="entry name" value="Peptidases_S8_11"/>
    <property type="match status" value="1"/>
</dbReference>
<dbReference type="InterPro" id="IPR023828">
    <property type="entry name" value="Peptidase_S8_Ser-AS"/>
</dbReference>
<evidence type="ECO:0000256" key="2">
    <source>
        <dbReference type="ARBA" id="ARBA00022670"/>
    </source>
</evidence>
<evidence type="ECO:0000256" key="5">
    <source>
        <dbReference type="PROSITE-ProRule" id="PRU01240"/>
    </source>
</evidence>
<comment type="caution">
    <text evidence="5">Lacks conserved residue(s) required for the propagation of feature annotation.</text>
</comment>
<dbReference type="PANTHER" id="PTHR43806">
    <property type="entry name" value="PEPTIDASE S8"/>
    <property type="match status" value="1"/>
</dbReference>
<proteinExistence type="inferred from homology"/>
<reference evidence="7 8" key="1">
    <citation type="journal article" date="2019" name="Int. J. Syst. Evol. Microbiol.">
        <title>The Global Catalogue of Microorganisms (GCM) 10K type strain sequencing project: providing services to taxonomists for standard genome sequencing and annotation.</title>
        <authorList>
            <consortium name="The Broad Institute Genomics Platform"/>
            <consortium name="The Broad Institute Genome Sequencing Center for Infectious Disease"/>
            <person name="Wu L."/>
            <person name="Ma J."/>
        </authorList>
    </citation>
    <scope>NUCLEOTIDE SEQUENCE [LARGE SCALE GENOMIC DNA]</scope>
    <source>
        <strain evidence="7 8">CGMCC 1.12237</strain>
    </source>
</reference>
<comment type="caution">
    <text evidence="7">The sequence shown here is derived from an EMBL/GenBank/DDBJ whole genome shotgun (WGS) entry which is preliminary data.</text>
</comment>
<sequence length="911" mass="97043">MSGVKQTHIEKTYRPRVVVKFTDDVRVPGEGDIAEYLQEAEVGPVMELTEGFPGIEFGRLFASLAPDELDELVKHATERDRTYRPPNFRTFFAVTCPPGVDPDEVQERIAEWRSVEYSYVEGGPTPPPAVSASDDPRWPDQGYLDPAPDGIDAEYAWTVAGGDGQGVGFVDLERGWTFDHEDLTGASVSLISGVNKDFHGHGTAVLGEVSAVDNSLGCVGTTPALGSVRAVSQWRTNSTYDTADAITSAIAVMDFGDVLLLEAQTSQPGYGYLPVEVENGTFEAIRLATALGIVVVEAAGNGSEDLDAYTTVGGDSILNRGSADFRDSGAIMVGAGSATAPHSRLGFSNFGSRIDCYGWGESVNTTGDGWTGTGTTTYTASFGGTSGASPIVSGAALSVQGMAEQALGYRFSPRQLRSILADPANGTQSATPASDEIGVMPDLRTIATAVLNTTPDVYIRDFVGDTGDPHSGSISASPDVILRPTQVPNPQAEFGEGSLGENSATLGFEAVAGQDNYVYVRLQNRGGAPAQNVTATVYWSPVATLVTPDLWTLVGTTTATATPTPTEVSAGEVLTVMEPITWDAGEIPGAGHYCFVALIGSDGDPQPTPADFTDWSNFQTYIRDNNNVTWRNFNVVSSVPPAGGRFVALPFIAPGAPDAARPMQLEVQARLPDGARAFLELPQYVVEKLDEYPNHREELEGIEMPEGEAVAYIPMNPHGRRLLDAIPFPAKSRTEMRLLVHVPEADRENTYQVAVRQLFEEREVGRVTWQLTPPEQIEGGKAARDPARLPVIYVEGIGMVGEARLRTEGIETVGDLSMADPSEVADCLDVSTERAAGFVEMARIMTFGADRQTAELLVSADVEADDVAGMTAAEIHETLAKALDARLAPVPIGYDHETVDADALIAAAKQA</sequence>
<dbReference type="Proteomes" id="UP001596201">
    <property type="component" value="Unassembled WGS sequence"/>
</dbReference>
<name>A0ABD5RBN0_9EURY</name>
<evidence type="ECO:0000259" key="6">
    <source>
        <dbReference type="Pfam" id="PF00082"/>
    </source>
</evidence>